<reference evidence="2" key="1">
    <citation type="journal article" date="2021" name="IMA Fungus">
        <title>Genomic characterization of three marine fungi, including Emericellopsis atlantica sp. nov. with signatures of a generalist lifestyle and marine biomass degradation.</title>
        <authorList>
            <person name="Hagestad O.C."/>
            <person name="Hou L."/>
            <person name="Andersen J.H."/>
            <person name="Hansen E.H."/>
            <person name="Altermark B."/>
            <person name="Li C."/>
            <person name="Kuhnert E."/>
            <person name="Cox R.J."/>
            <person name="Crous P.W."/>
            <person name="Spatafora J.W."/>
            <person name="Lail K."/>
            <person name="Amirebrahimi M."/>
            <person name="Lipzen A."/>
            <person name="Pangilinan J."/>
            <person name="Andreopoulos W."/>
            <person name="Hayes R.D."/>
            <person name="Ng V."/>
            <person name="Grigoriev I.V."/>
            <person name="Jackson S.A."/>
            <person name="Sutton T.D.S."/>
            <person name="Dobson A.D.W."/>
            <person name="Rama T."/>
        </authorList>
    </citation>
    <scope>NUCLEOTIDE SEQUENCE</scope>
    <source>
        <strain evidence="2">TS7</strain>
    </source>
</reference>
<dbReference type="OrthoDB" id="5422579at2759"/>
<evidence type="ECO:0000313" key="3">
    <source>
        <dbReference type="Proteomes" id="UP000887229"/>
    </source>
</evidence>
<sequence>MLLLDLPPEILEGALFLLSNADIKNLRLACTHLGQVARLRLNRVFLSLNPLDIQVLRNVAGHETYRHHITELIYDDTRFPTTRELDEDVYETSSDSDNRADGQVPTWYKRKYQEIREELADHKGEWVERPHHILRKKQYESRPSLRQSYHRYQKVASDQGKVRAAGGDVKAFEHALECFPNLRKITLTPVAHGVPFRPLYETPMIRNLPYGFIYPVPCSWPGSESESGHDRIMPPWDDEREKRKWRGLRVVLRTLTERPHGITEFVIDVNQLRNGVSCSMFDTVSHNQEYEDLVSVLQSPGFSRLDLALSTGDQRNSLWPCYRSGLLRQALGEAKDLRHVSLATGLIVPASAYSPDQYDGGGEEHFFPLRTIFPLDQLRQLRHFGLSRFIVKRNDIVNFLSTMPPTLRSIELSFLFFMKSGEGQYRELLHDMKDRLDWRERPESQRPSITLYLDSEPPADGHCIDISVETEAFVYHGGENPFIDGPNLGDRVYRSQGVGIKRDMFNPDNDVPFAPRERLMDMGILEPDYFYRNGIQLRP</sequence>
<protein>
    <recommendedName>
        <fullName evidence="1">F-box domain-containing protein</fullName>
    </recommendedName>
</protein>
<gene>
    <name evidence="2" type="ORF">F5Z01DRAFT_638258</name>
</gene>
<accession>A0A9P7ZIG1</accession>
<dbReference type="GeneID" id="70293256"/>
<keyword evidence="3" id="KW-1185">Reference proteome</keyword>
<proteinExistence type="predicted"/>
<dbReference type="InterPro" id="IPR001810">
    <property type="entry name" value="F-box_dom"/>
</dbReference>
<dbReference type="Proteomes" id="UP000887229">
    <property type="component" value="Unassembled WGS sequence"/>
</dbReference>
<organism evidence="2 3">
    <name type="scientific">Emericellopsis atlantica</name>
    <dbReference type="NCBI Taxonomy" id="2614577"/>
    <lineage>
        <taxon>Eukaryota</taxon>
        <taxon>Fungi</taxon>
        <taxon>Dikarya</taxon>
        <taxon>Ascomycota</taxon>
        <taxon>Pezizomycotina</taxon>
        <taxon>Sordariomycetes</taxon>
        <taxon>Hypocreomycetidae</taxon>
        <taxon>Hypocreales</taxon>
        <taxon>Bionectriaceae</taxon>
        <taxon>Emericellopsis</taxon>
    </lineage>
</organism>
<comment type="caution">
    <text evidence="2">The sequence shown here is derived from an EMBL/GenBank/DDBJ whole genome shotgun (WGS) entry which is preliminary data.</text>
</comment>
<dbReference type="PROSITE" id="PS50181">
    <property type="entry name" value="FBOX"/>
    <property type="match status" value="1"/>
</dbReference>
<dbReference type="AlphaFoldDB" id="A0A9P7ZIG1"/>
<evidence type="ECO:0000259" key="1">
    <source>
        <dbReference type="PROSITE" id="PS50181"/>
    </source>
</evidence>
<name>A0A9P7ZIG1_9HYPO</name>
<dbReference type="RefSeq" id="XP_046116306.1">
    <property type="nucleotide sequence ID" value="XM_046262353.1"/>
</dbReference>
<dbReference type="EMBL" id="MU251262">
    <property type="protein sequence ID" value="KAG9252382.1"/>
    <property type="molecule type" value="Genomic_DNA"/>
</dbReference>
<feature type="domain" description="F-box" evidence="1">
    <location>
        <begin position="1"/>
        <end position="48"/>
    </location>
</feature>
<evidence type="ECO:0000313" key="2">
    <source>
        <dbReference type="EMBL" id="KAG9252382.1"/>
    </source>
</evidence>